<organism evidence="1">
    <name type="scientific">uncultured Desulfobacterium sp</name>
    <dbReference type="NCBI Taxonomy" id="201089"/>
    <lineage>
        <taxon>Bacteria</taxon>
        <taxon>Pseudomonadati</taxon>
        <taxon>Thermodesulfobacteriota</taxon>
        <taxon>Desulfobacteria</taxon>
        <taxon>Desulfobacterales</taxon>
        <taxon>Desulfobacteriaceae</taxon>
        <taxon>Desulfobacterium</taxon>
        <taxon>environmental samples</taxon>
    </lineage>
</organism>
<reference evidence="1" key="1">
    <citation type="journal article" date="2011" name="Environ. Microbiol.">
        <title>Genomic insights into the metabolic potential of the polycyclic aromatic hydrocarbon degrading sulfate-reducing Deltaproteobacterium N47.</title>
        <authorList>
            <person name="Bergmann F."/>
            <person name="Selesi D."/>
            <person name="Weinmaier T."/>
            <person name="Tischler P."/>
            <person name="Rattei T."/>
            <person name="Meckenstock R.U."/>
        </authorList>
    </citation>
    <scope>NUCLEOTIDE SEQUENCE</scope>
</reference>
<dbReference type="Pfam" id="PF05015">
    <property type="entry name" value="HigB-like_toxin"/>
    <property type="match status" value="1"/>
</dbReference>
<name>E1YD40_9BACT</name>
<dbReference type="AlphaFoldDB" id="E1YD40"/>
<protein>
    <submittedName>
        <fullName evidence="1">Toxin higB-1</fullName>
    </submittedName>
</protein>
<gene>
    <name evidence="1" type="ORF">N47_G38080</name>
</gene>
<proteinExistence type="predicted"/>
<dbReference type="InterPro" id="IPR007711">
    <property type="entry name" value="HigB-1"/>
</dbReference>
<evidence type="ECO:0000313" key="1">
    <source>
        <dbReference type="EMBL" id="CBX28484.1"/>
    </source>
</evidence>
<dbReference type="Gene3D" id="3.30.2310.20">
    <property type="entry name" value="RelE-like"/>
    <property type="match status" value="1"/>
</dbReference>
<sequence>MIKNFRDNWLRDFFVDDIQSKKIPAIIRSRLFRKLQLLDDAASDSDLRSPPSNHFEKLSGKLKDKCSIRVNDQWRIIFIWDDERGEADSIYLDNHAYK</sequence>
<dbReference type="EMBL" id="FR695868">
    <property type="protein sequence ID" value="CBX28484.1"/>
    <property type="molecule type" value="Genomic_DNA"/>
</dbReference>
<dbReference type="PANTHER" id="PTHR40266">
    <property type="entry name" value="TOXIN HIGB-1"/>
    <property type="match status" value="1"/>
</dbReference>
<accession>E1YD40</accession>
<dbReference type="SUPFAM" id="SSF143011">
    <property type="entry name" value="RelE-like"/>
    <property type="match status" value="1"/>
</dbReference>
<dbReference type="InterPro" id="IPR035093">
    <property type="entry name" value="RelE/ParE_toxin_dom_sf"/>
</dbReference>
<dbReference type="PANTHER" id="PTHR40266:SF2">
    <property type="entry name" value="TOXIN HIGB-1"/>
    <property type="match status" value="1"/>
</dbReference>